<comment type="similarity">
    <text evidence="3">Belongs to the methylenetetrahydrofolate reductase family.</text>
</comment>
<dbReference type="Gene3D" id="3.20.20.220">
    <property type="match status" value="1"/>
</dbReference>
<dbReference type="UniPathway" id="UPA00193"/>
<gene>
    <name evidence="7" type="ORF">DSO08_06530</name>
</gene>
<evidence type="ECO:0000256" key="4">
    <source>
        <dbReference type="ARBA" id="ARBA00022630"/>
    </source>
</evidence>
<comment type="cofactor">
    <cofactor evidence="1">
        <name>FAD</name>
        <dbReference type="ChEBI" id="CHEBI:57692"/>
    </cofactor>
</comment>
<comment type="pathway">
    <text evidence="2">One-carbon metabolism; tetrahydrofolate interconversion.</text>
</comment>
<dbReference type="GO" id="GO:0005829">
    <property type="term" value="C:cytosol"/>
    <property type="evidence" value="ECO:0007669"/>
    <property type="project" value="TreeGrafter"/>
</dbReference>
<accession>A0A523B749</accession>
<dbReference type="PANTHER" id="PTHR45754:SF3">
    <property type="entry name" value="METHYLENETETRAHYDROFOLATE REDUCTASE (NADPH)"/>
    <property type="match status" value="1"/>
</dbReference>
<dbReference type="InterPro" id="IPR003171">
    <property type="entry name" value="Mehydrof_redctse-like"/>
</dbReference>
<dbReference type="SUPFAM" id="SSF51730">
    <property type="entry name" value="FAD-linked oxidoreductase"/>
    <property type="match status" value="1"/>
</dbReference>
<dbReference type="GO" id="GO:0035999">
    <property type="term" value="P:tetrahydrofolate interconversion"/>
    <property type="evidence" value="ECO:0007669"/>
    <property type="project" value="UniProtKB-UniPathway"/>
</dbReference>
<dbReference type="CDD" id="cd00537">
    <property type="entry name" value="MTHFR"/>
    <property type="match status" value="1"/>
</dbReference>
<reference evidence="7 8" key="1">
    <citation type="journal article" date="2019" name="Nat. Microbiol.">
        <title>Expanding anaerobic alkane metabolism in the domain of Archaea.</title>
        <authorList>
            <person name="Wang Y."/>
            <person name="Wegener G."/>
            <person name="Hou J."/>
            <person name="Wang F."/>
            <person name="Xiao X."/>
        </authorList>
    </citation>
    <scope>NUCLEOTIDE SEQUENCE [LARGE SCALE GENOMIC DNA]</scope>
    <source>
        <strain evidence="7">WYZ-LMO10</strain>
    </source>
</reference>
<comment type="caution">
    <text evidence="7">The sequence shown here is derived from an EMBL/GenBank/DDBJ whole genome shotgun (WGS) entry which is preliminary data.</text>
</comment>
<dbReference type="AlphaFoldDB" id="A0A523B749"/>
<evidence type="ECO:0000256" key="2">
    <source>
        <dbReference type="ARBA" id="ARBA00004777"/>
    </source>
</evidence>
<dbReference type="Pfam" id="PF02219">
    <property type="entry name" value="MTHFR"/>
    <property type="match status" value="1"/>
</dbReference>
<evidence type="ECO:0000313" key="7">
    <source>
        <dbReference type="EMBL" id="TDA36715.1"/>
    </source>
</evidence>
<evidence type="ECO:0000256" key="3">
    <source>
        <dbReference type="ARBA" id="ARBA00006743"/>
    </source>
</evidence>
<keyword evidence="5" id="KW-0274">FAD</keyword>
<evidence type="ECO:0000313" key="8">
    <source>
        <dbReference type="Proteomes" id="UP000315399"/>
    </source>
</evidence>
<keyword evidence="6" id="KW-0560">Oxidoreductase</keyword>
<dbReference type="Proteomes" id="UP000315399">
    <property type="component" value="Unassembled WGS sequence"/>
</dbReference>
<dbReference type="EMBL" id="QNVH01000104">
    <property type="protein sequence ID" value="TDA36715.1"/>
    <property type="molecule type" value="Genomic_DNA"/>
</dbReference>
<evidence type="ECO:0000256" key="1">
    <source>
        <dbReference type="ARBA" id="ARBA00001974"/>
    </source>
</evidence>
<dbReference type="InterPro" id="IPR029041">
    <property type="entry name" value="FAD-linked_oxidoreductase-like"/>
</dbReference>
<keyword evidence="4" id="KW-0285">Flavoprotein</keyword>
<evidence type="ECO:0000256" key="6">
    <source>
        <dbReference type="ARBA" id="ARBA00023002"/>
    </source>
</evidence>
<dbReference type="GO" id="GO:0004489">
    <property type="term" value="F:methylenetetrahydrofolate reductase [NAD(P)H] activity"/>
    <property type="evidence" value="ECO:0007669"/>
    <property type="project" value="InterPro"/>
</dbReference>
<organism evidence="7 8">
    <name type="scientific">Thermoproteota archaeon</name>
    <dbReference type="NCBI Taxonomy" id="2056631"/>
    <lineage>
        <taxon>Archaea</taxon>
        <taxon>Thermoproteota</taxon>
    </lineage>
</organism>
<dbReference type="GO" id="GO:0009086">
    <property type="term" value="P:methionine biosynthetic process"/>
    <property type="evidence" value="ECO:0007669"/>
    <property type="project" value="TreeGrafter"/>
</dbReference>
<protein>
    <submittedName>
        <fullName evidence="7">Methylenetetrahydrofolate reductase</fullName>
    </submittedName>
</protein>
<dbReference type="PANTHER" id="PTHR45754">
    <property type="entry name" value="METHYLENETETRAHYDROFOLATE REDUCTASE"/>
    <property type="match status" value="1"/>
</dbReference>
<proteinExistence type="inferred from homology"/>
<evidence type="ECO:0000256" key="5">
    <source>
        <dbReference type="ARBA" id="ARBA00022827"/>
    </source>
</evidence>
<name>A0A523B749_9CREN</name>
<sequence length="306" mass="33669">MKEAYSTFMRALSGGKFVFTSEIEPKKTTKFDEIVRAANILKNHVVACNVTDNPRAKAHLSSLVASYVIQRETGLETICQINVRDRNRLALISDLLGASALGIRNVLVISGDHIAGGDNPGAMPVYDLDSTQFVQMVRGMVDNGTDLNGNPIDGDVRLHVGVVGNPNADPLEVEVCKVERKIRAGAEFIQTQVVFDVEKAKRFLKDLNLSVPVLIGIFPCKSHRIAEFIVSKIPCISVPKEYIDRLRSAECQGNATESRKRIDEVNVDYFSNLIKELRETTRTSGIHIMTIGYESIVGKIADVVLG</sequence>
<dbReference type="GO" id="GO:0071949">
    <property type="term" value="F:FAD binding"/>
    <property type="evidence" value="ECO:0007669"/>
    <property type="project" value="TreeGrafter"/>
</dbReference>